<protein>
    <recommendedName>
        <fullName evidence="11">Transport permease protein</fullName>
    </recommendedName>
</protein>
<dbReference type="PRINTS" id="PR00164">
    <property type="entry name" value="ABC2TRNSPORT"/>
</dbReference>
<comment type="caution">
    <text evidence="11">Lacks conserved residue(s) required for the propagation of feature annotation.</text>
</comment>
<proteinExistence type="inferred from homology"/>
<dbReference type="InterPro" id="IPR013525">
    <property type="entry name" value="ABC2_TM"/>
</dbReference>
<evidence type="ECO:0000256" key="1">
    <source>
        <dbReference type="ARBA" id="ARBA00004651"/>
    </source>
</evidence>
<gene>
    <name evidence="13" type="ORF">SAMN04487993_101611</name>
</gene>
<dbReference type="PANTHER" id="PTHR30413">
    <property type="entry name" value="INNER MEMBRANE TRANSPORT PERMEASE"/>
    <property type="match status" value="1"/>
</dbReference>
<evidence type="ECO:0000256" key="3">
    <source>
        <dbReference type="ARBA" id="ARBA00022448"/>
    </source>
</evidence>
<keyword evidence="5" id="KW-0762">Sugar transport</keyword>
<evidence type="ECO:0000256" key="7">
    <source>
        <dbReference type="ARBA" id="ARBA00022903"/>
    </source>
</evidence>
<dbReference type="EMBL" id="FNEJ01000016">
    <property type="protein sequence ID" value="SDJ04650.1"/>
    <property type="molecule type" value="Genomic_DNA"/>
</dbReference>
<evidence type="ECO:0000256" key="2">
    <source>
        <dbReference type="ARBA" id="ARBA00007783"/>
    </source>
</evidence>
<evidence type="ECO:0000256" key="10">
    <source>
        <dbReference type="ARBA" id="ARBA00023136"/>
    </source>
</evidence>
<comment type="subcellular location">
    <subcellularLocation>
        <location evidence="11">Cell inner membrane</location>
        <topology evidence="11">Multi-pass membrane protein</topology>
    </subcellularLocation>
    <subcellularLocation>
        <location evidence="1">Cell membrane</location>
        <topology evidence="1">Multi-pass membrane protein</topology>
    </subcellularLocation>
</comment>
<evidence type="ECO:0000256" key="8">
    <source>
        <dbReference type="ARBA" id="ARBA00022989"/>
    </source>
</evidence>
<evidence type="ECO:0000313" key="13">
    <source>
        <dbReference type="EMBL" id="SDJ04650.1"/>
    </source>
</evidence>
<feature type="transmembrane region" description="Helical" evidence="11">
    <location>
        <begin position="44"/>
        <end position="64"/>
    </location>
</feature>
<sequence length="270" mass="30560">MAAPSSPQRLRPVNRTMRLATPRTILALILREMSSTHGKSPGGYLWMVLEPALGIALLSAIFSLGFRSPRLGTNFPIFYATGLLPFMMYTDISNKMSQAVNYSKALLAYPRVTFLDTLLARFILSALTQLLVGALLFTLILSIWDTRTVLLMDRLMLSYAMAMAFGAGVGTLNCFLVTMFPLWQRAWGILTRPLFLISGPIFLFETLPEWAKEILWWNPLMHVTGEMRGAFYLQYEADYVSPAFVFMVSAICGVMGLIFLRQYHRDMLER</sequence>
<dbReference type="STRING" id="555512.SAMN04487993_101611"/>
<feature type="transmembrane region" description="Helical" evidence="11">
    <location>
        <begin position="118"/>
        <end position="144"/>
    </location>
</feature>
<keyword evidence="14" id="KW-1185">Reference proteome</keyword>
<dbReference type="RefSeq" id="WP_242656765.1">
    <property type="nucleotide sequence ID" value="NZ_FNEJ01000016.1"/>
</dbReference>
<name>A0A1G8QKM6_9RHOB</name>
<keyword evidence="10 11" id="KW-0472">Membrane</keyword>
<organism evidence="13 14">
    <name type="scientific">Salipiger marinus</name>
    <dbReference type="NCBI Taxonomy" id="555512"/>
    <lineage>
        <taxon>Bacteria</taxon>
        <taxon>Pseudomonadati</taxon>
        <taxon>Pseudomonadota</taxon>
        <taxon>Alphaproteobacteria</taxon>
        <taxon>Rhodobacterales</taxon>
        <taxon>Roseobacteraceae</taxon>
        <taxon>Salipiger</taxon>
    </lineage>
</organism>
<dbReference type="PANTHER" id="PTHR30413:SF10">
    <property type="entry name" value="CAPSULE POLYSACCHARIDE EXPORT INNER-MEMBRANE PROTEIN CTRC"/>
    <property type="match status" value="1"/>
</dbReference>
<dbReference type="GO" id="GO:0043190">
    <property type="term" value="C:ATP-binding cassette (ABC) transporter complex"/>
    <property type="evidence" value="ECO:0007669"/>
    <property type="project" value="InterPro"/>
</dbReference>
<comment type="similarity">
    <text evidence="2 11">Belongs to the ABC-2 integral membrane protein family.</text>
</comment>
<feature type="transmembrane region" description="Helical" evidence="11">
    <location>
        <begin position="156"/>
        <end position="180"/>
    </location>
</feature>
<keyword evidence="8 11" id="KW-1133">Transmembrane helix</keyword>
<dbReference type="Pfam" id="PF01061">
    <property type="entry name" value="ABC2_membrane"/>
    <property type="match status" value="1"/>
</dbReference>
<dbReference type="InterPro" id="IPR000412">
    <property type="entry name" value="ABC_2_transport"/>
</dbReference>
<keyword evidence="3 11" id="KW-0813">Transport</keyword>
<feature type="domain" description="ABC transmembrane type-2" evidence="12">
    <location>
        <begin position="42"/>
        <end position="263"/>
    </location>
</feature>
<dbReference type="AlphaFoldDB" id="A0A1G8QKM6"/>
<feature type="transmembrane region" description="Helical" evidence="11">
    <location>
        <begin position="71"/>
        <end position="89"/>
    </location>
</feature>
<keyword evidence="9" id="KW-0625">Polysaccharide transport</keyword>
<dbReference type="PROSITE" id="PS51012">
    <property type="entry name" value="ABC_TM2"/>
    <property type="match status" value="1"/>
</dbReference>
<dbReference type="GO" id="GO:0015920">
    <property type="term" value="P:lipopolysaccharide transport"/>
    <property type="evidence" value="ECO:0007669"/>
    <property type="project" value="TreeGrafter"/>
</dbReference>
<keyword evidence="4 11" id="KW-1003">Cell membrane</keyword>
<accession>A0A1G8QKM6</accession>
<dbReference type="GO" id="GO:0140359">
    <property type="term" value="F:ABC-type transporter activity"/>
    <property type="evidence" value="ECO:0007669"/>
    <property type="project" value="InterPro"/>
</dbReference>
<dbReference type="GO" id="GO:0015774">
    <property type="term" value="P:polysaccharide transport"/>
    <property type="evidence" value="ECO:0007669"/>
    <property type="project" value="UniProtKB-KW"/>
</dbReference>
<evidence type="ECO:0000256" key="6">
    <source>
        <dbReference type="ARBA" id="ARBA00022692"/>
    </source>
</evidence>
<reference evidence="13 14" key="1">
    <citation type="submission" date="2016-10" db="EMBL/GenBank/DDBJ databases">
        <authorList>
            <person name="de Groot N.N."/>
        </authorList>
    </citation>
    <scope>NUCLEOTIDE SEQUENCE [LARGE SCALE GENOMIC DNA]</scope>
    <source>
        <strain evidence="13 14">DSM 26424</strain>
    </source>
</reference>
<dbReference type="InterPro" id="IPR047817">
    <property type="entry name" value="ABC2_TM_bact-type"/>
</dbReference>
<evidence type="ECO:0000259" key="12">
    <source>
        <dbReference type="PROSITE" id="PS51012"/>
    </source>
</evidence>
<keyword evidence="6 11" id="KW-0812">Transmembrane</keyword>
<evidence type="ECO:0000256" key="4">
    <source>
        <dbReference type="ARBA" id="ARBA00022475"/>
    </source>
</evidence>
<keyword evidence="7" id="KW-0972">Capsule biogenesis/degradation</keyword>
<evidence type="ECO:0000256" key="9">
    <source>
        <dbReference type="ARBA" id="ARBA00023047"/>
    </source>
</evidence>
<dbReference type="Proteomes" id="UP000199093">
    <property type="component" value="Unassembled WGS sequence"/>
</dbReference>
<evidence type="ECO:0000256" key="11">
    <source>
        <dbReference type="RuleBase" id="RU361157"/>
    </source>
</evidence>
<evidence type="ECO:0000256" key="5">
    <source>
        <dbReference type="ARBA" id="ARBA00022597"/>
    </source>
</evidence>
<evidence type="ECO:0000313" key="14">
    <source>
        <dbReference type="Proteomes" id="UP000199093"/>
    </source>
</evidence>
<feature type="transmembrane region" description="Helical" evidence="11">
    <location>
        <begin position="239"/>
        <end position="260"/>
    </location>
</feature>